<sequence>MKLYNANSGNTKRVRIFIAEKGIEIPRIELELGVGTRTAAFREINSLGEVPVLELDDGRIITESLAICRYLEAAYPEPPLMGRDAFEQGHIEMWSQRVFGQIFMTYGLLVRHSLSLFADVVDQVPEFAETQRKAIPEKWRWLDREMSDGRRFIAGDEFTMADVHGMTVLMIVDGIGHPIPEDCIHVNRWADTMRRRSSYAA</sequence>
<dbReference type="PANTHER" id="PTHR43968">
    <property type="match status" value="1"/>
</dbReference>
<dbReference type="Proteomes" id="UP000663929">
    <property type="component" value="Chromosome"/>
</dbReference>
<dbReference type="PROSITE" id="PS50404">
    <property type="entry name" value="GST_NTER"/>
    <property type="match status" value="1"/>
</dbReference>
<dbReference type="SUPFAM" id="SSF52833">
    <property type="entry name" value="Thioredoxin-like"/>
    <property type="match status" value="1"/>
</dbReference>
<dbReference type="PANTHER" id="PTHR43968:SF6">
    <property type="entry name" value="GLUTATHIONE S-TRANSFERASE OMEGA"/>
    <property type="match status" value="1"/>
</dbReference>
<dbReference type="InterPro" id="IPR036282">
    <property type="entry name" value="Glutathione-S-Trfase_C_sf"/>
</dbReference>
<organism evidence="3 4">
    <name type="scientific">Sulfidibacter corallicola</name>
    <dbReference type="NCBI Taxonomy" id="2818388"/>
    <lineage>
        <taxon>Bacteria</taxon>
        <taxon>Pseudomonadati</taxon>
        <taxon>Acidobacteriota</taxon>
        <taxon>Holophagae</taxon>
        <taxon>Acanthopleuribacterales</taxon>
        <taxon>Acanthopleuribacteraceae</taxon>
        <taxon>Sulfidibacter</taxon>
    </lineage>
</organism>
<dbReference type="InterPro" id="IPR010987">
    <property type="entry name" value="Glutathione-S-Trfase_C-like"/>
</dbReference>
<protein>
    <submittedName>
        <fullName evidence="3">Glutathione S-transferase family protein</fullName>
    </submittedName>
</protein>
<dbReference type="InterPro" id="IPR004045">
    <property type="entry name" value="Glutathione_S-Trfase_N"/>
</dbReference>
<dbReference type="Pfam" id="PF13417">
    <property type="entry name" value="GST_N_3"/>
    <property type="match status" value="1"/>
</dbReference>
<feature type="domain" description="GST C-terminal" evidence="2">
    <location>
        <begin position="84"/>
        <end position="201"/>
    </location>
</feature>
<feature type="domain" description="GST N-terminal" evidence="1">
    <location>
        <begin position="1"/>
        <end position="79"/>
    </location>
</feature>
<dbReference type="InterPro" id="IPR034345">
    <property type="entry name" value="Gtt2-like_N"/>
</dbReference>
<name>A0A8A4TV32_SULCO</name>
<dbReference type="EMBL" id="CP071793">
    <property type="protein sequence ID" value="QTD53809.1"/>
    <property type="molecule type" value="Genomic_DNA"/>
</dbReference>
<dbReference type="Pfam" id="PF13410">
    <property type="entry name" value="GST_C_2"/>
    <property type="match status" value="1"/>
</dbReference>
<accession>A0A8A4TV32</accession>
<reference evidence="3" key="1">
    <citation type="submission" date="2021-03" db="EMBL/GenBank/DDBJ databases">
        <title>Acanthopleuribacteraceae sp. M133.</title>
        <authorList>
            <person name="Wang G."/>
        </authorList>
    </citation>
    <scope>NUCLEOTIDE SEQUENCE</scope>
    <source>
        <strain evidence="3">M133</strain>
    </source>
</reference>
<dbReference type="PROSITE" id="PS50405">
    <property type="entry name" value="GST_CTER"/>
    <property type="match status" value="1"/>
</dbReference>
<dbReference type="InterPro" id="IPR050983">
    <property type="entry name" value="GST_Omega/HSP26"/>
</dbReference>
<keyword evidence="4" id="KW-1185">Reference proteome</keyword>
<dbReference type="SUPFAM" id="SSF47616">
    <property type="entry name" value="GST C-terminal domain-like"/>
    <property type="match status" value="1"/>
</dbReference>
<evidence type="ECO:0000313" key="4">
    <source>
        <dbReference type="Proteomes" id="UP000663929"/>
    </source>
</evidence>
<dbReference type="AlphaFoldDB" id="A0A8A4TV32"/>
<dbReference type="CDD" id="cd03051">
    <property type="entry name" value="GST_N_GTT2_like"/>
    <property type="match status" value="1"/>
</dbReference>
<dbReference type="Gene3D" id="1.20.1050.10">
    <property type="match status" value="1"/>
</dbReference>
<dbReference type="Gene3D" id="3.40.30.10">
    <property type="entry name" value="Glutaredoxin"/>
    <property type="match status" value="1"/>
</dbReference>
<evidence type="ECO:0000313" key="3">
    <source>
        <dbReference type="EMBL" id="QTD53809.1"/>
    </source>
</evidence>
<dbReference type="InterPro" id="IPR036249">
    <property type="entry name" value="Thioredoxin-like_sf"/>
</dbReference>
<dbReference type="InterPro" id="IPR040079">
    <property type="entry name" value="Glutathione_S-Trfase"/>
</dbReference>
<evidence type="ECO:0000259" key="1">
    <source>
        <dbReference type="PROSITE" id="PS50404"/>
    </source>
</evidence>
<dbReference type="SFLD" id="SFLDS00019">
    <property type="entry name" value="Glutathione_Transferase_(cytos"/>
    <property type="match status" value="1"/>
</dbReference>
<evidence type="ECO:0000259" key="2">
    <source>
        <dbReference type="PROSITE" id="PS50405"/>
    </source>
</evidence>
<dbReference type="SFLD" id="SFLDG00358">
    <property type="entry name" value="Main_(cytGST)"/>
    <property type="match status" value="1"/>
</dbReference>
<proteinExistence type="predicted"/>
<dbReference type="RefSeq" id="WP_237383909.1">
    <property type="nucleotide sequence ID" value="NZ_CP071793.1"/>
</dbReference>
<gene>
    <name evidence="3" type="ORF">J3U87_15270</name>
</gene>
<dbReference type="KEGG" id="scor:J3U87_15270"/>
<dbReference type="GO" id="GO:0005737">
    <property type="term" value="C:cytoplasm"/>
    <property type="evidence" value="ECO:0007669"/>
    <property type="project" value="TreeGrafter"/>
</dbReference>